<dbReference type="GO" id="GO:0000226">
    <property type="term" value="P:microtubule cytoskeleton organization"/>
    <property type="evidence" value="ECO:0007669"/>
    <property type="project" value="UniProtKB-ARBA"/>
</dbReference>
<dbReference type="InterPro" id="IPR036961">
    <property type="entry name" value="Kinesin_motor_dom_sf"/>
</dbReference>
<dbReference type="PRINTS" id="PR00380">
    <property type="entry name" value="KINESINHEAVY"/>
</dbReference>
<keyword evidence="5 6" id="KW-0505">Motor protein</keyword>
<feature type="coiled-coil region" evidence="7">
    <location>
        <begin position="631"/>
        <end position="882"/>
    </location>
</feature>
<keyword evidence="2 6" id="KW-0547">Nucleotide-binding</keyword>
<evidence type="ECO:0000259" key="9">
    <source>
        <dbReference type="PROSITE" id="PS50067"/>
    </source>
</evidence>
<feature type="coiled-coil region" evidence="7">
    <location>
        <begin position="1018"/>
        <end position="1098"/>
    </location>
</feature>
<dbReference type="PANTHER" id="PTHR47968:SF75">
    <property type="entry name" value="CENTROMERE-ASSOCIATED PROTEIN E"/>
    <property type="match status" value="1"/>
</dbReference>
<evidence type="ECO:0000313" key="11">
    <source>
        <dbReference type="Proteomes" id="UP000241769"/>
    </source>
</evidence>
<dbReference type="InterPro" id="IPR001752">
    <property type="entry name" value="Kinesin_motor_dom"/>
</dbReference>
<dbReference type="GO" id="GO:0033044">
    <property type="term" value="P:regulation of chromosome organization"/>
    <property type="evidence" value="ECO:0007669"/>
    <property type="project" value="UniProtKB-ARBA"/>
</dbReference>
<dbReference type="Pfam" id="PF00225">
    <property type="entry name" value="Kinesin"/>
    <property type="match status" value="1"/>
</dbReference>
<dbReference type="GO" id="GO:0042327">
    <property type="term" value="P:positive regulation of phosphorylation"/>
    <property type="evidence" value="ECO:0007669"/>
    <property type="project" value="UniProtKB-ARBA"/>
</dbReference>
<keyword evidence="1" id="KW-0813">Transport</keyword>
<dbReference type="SMART" id="SM00129">
    <property type="entry name" value="KISc"/>
    <property type="match status" value="1"/>
</dbReference>
<dbReference type="PROSITE" id="PS50067">
    <property type="entry name" value="KINESIN_MOTOR_2"/>
    <property type="match status" value="1"/>
</dbReference>
<name>A0A2P6NDB5_9EUKA</name>
<feature type="coiled-coil region" evidence="7">
    <location>
        <begin position="1145"/>
        <end position="1215"/>
    </location>
</feature>
<evidence type="ECO:0000256" key="3">
    <source>
        <dbReference type="ARBA" id="ARBA00022840"/>
    </source>
</evidence>
<dbReference type="SUPFAM" id="SSF52540">
    <property type="entry name" value="P-loop containing nucleoside triphosphate hydrolases"/>
    <property type="match status" value="1"/>
</dbReference>
<dbReference type="GO" id="GO:0008608">
    <property type="term" value="P:attachment of spindle microtubules to kinetochore"/>
    <property type="evidence" value="ECO:0007669"/>
    <property type="project" value="UniProtKB-ARBA"/>
</dbReference>
<evidence type="ECO:0000256" key="7">
    <source>
        <dbReference type="SAM" id="Coils"/>
    </source>
</evidence>
<reference evidence="10 11" key="1">
    <citation type="journal article" date="2018" name="Genome Biol. Evol.">
        <title>Multiple Roots of Fruiting Body Formation in Amoebozoa.</title>
        <authorList>
            <person name="Hillmann F."/>
            <person name="Forbes G."/>
            <person name="Novohradska S."/>
            <person name="Ferling I."/>
            <person name="Riege K."/>
            <person name="Groth M."/>
            <person name="Westermann M."/>
            <person name="Marz M."/>
            <person name="Spaller T."/>
            <person name="Winckler T."/>
            <person name="Schaap P."/>
            <person name="Glockner G."/>
        </authorList>
    </citation>
    <scope>NUCLEOTIDE SEQUENCE [LARGE SCALE GENOMIC DNA]</scope>
    <source>
        <strain evidence="10 11">Jena</strain>
    </source>
</reference>
<sequence>MVDSNSINVAVRIRNLNSRELKDRAVNQWLYDERSVAQMDMNGRAIPSATYTFDRIFSPDATNQEVFDVMARGVIQSAMNGINGTIFTYGQTSSGKTHTMMGSPQMPGIIPLALTEIFNHIEASPGRQFLIRCSYMEIYNEEICDLLKTGSEKLKIHEDLQRGIFVGNLREDIVTSAQQVLDLMTEGEKNRHVGSTNMNERSSRSHTIFRLIIESSDRSERESSALGKRRSSHNGPVKVSSLNLVDLAGSERSSHTGAIGLRQKEGGHINKSLLTLSTVIKKLSESGSSGGIHIPYRDSKLTRILQPALGGNSKTTIITTVTPASLFVEDTHSTLKFASRAKTITNTPTVNEVVDDTTALCRLRKDMESLRKQLTQGTTDCEELKTLRDEKKQMTEDREEIEKRLAQTEGLRKQQEEQIQRLKEMVLVSSTAAAPGTVKKSKRDNRRETWCPGEGNFAFDREGPFKIPAFVPSKRARGDAAAVVNQPEERGTEEKTITDDDATVDVTSTTSEAVDSSDVSEFEAMKKKIDQKNLRLKREKTEMLGEESESNEKEVRRLEMKYVDLEHTNHEMTKQIETLKQQLKTTESQQWTPLAERDLAPMQTPIRGSSIPRLSMSRTVNRLPPPSVNRNVSLECEIDRQRVNQERMEEEKNKLQRELSEAKLEIHNLITAQHKFRVEKKKAEEEANWMEKEKDSVEKEREKWRVKEADYKEKLKQMTTEKNSLSTEKLQHERDLKLLRDQMGKMQKGLEKDKRSDGKMKELNSQLSIKEKQNEHMSKANEKIKSQLTSVEEDMENLQREYDVLQQKYSTVLSEQDVLRECAEQSNIESDELRREMEIREQTYTEDLSRKLAEISRLEDSARNMLSQIESLEDSEKILKRDVQLLHADAVTYRDTIDGLENSEKILRHDIDLMSREADMYRDTIEGLENSEKDLKGKLSLSEGEVEESQRIMNAQLEEIQDLRIQLCRHTVERYEEAIRLASEVFVEGTSPLSDSLRYVLRAIDVKCNELGRSTTEARDLSEASARFEEENAKLIEEIEELRRQMSDDVASHADQVSIMHQDLSDREEEVQHLKTQLQELQREMSDAVRVHQQQIEEREAARVELTEAYASKSRDMMSLMTQLAESVDICRVMAGDTENLKIRFETKTRECEELRAGLSSLEERYVSESNSWRQLRDAMSLQLEEEKRKKEEEVERMRQDRQNLKQNSQAHQKKLCDMVEAYSAKCERQKQIITDREEELDKMFSSNKKLVEEKNKYFELFKEEQKKRHHMMGVYKEEDNKENVSANVRGLPPLPPSLAVRGESQHK</sequence>
<proteinExistence type="inferred from homology"/>
<evidence type="ECO:0000256" key="1">
    <source>
        <dbReference type="ARBA" id="ARBA00022448"/>
    </source>
</evidence>
<comment type="caution">
    <text evidence="10">The sequence shown here is derived from an EMBL/GenBank/DDBJ whole genome shotgun (WGS) entry which is preliminary data.</text>
</comment>
<dbReference type="Gene3D" id="3.40.850.10">
    <property type="entry name" value="Kinesin motor domain"/>
    <property type="match status" value="1"/>
</dbReference>
<organism evidence="10 11">
    <name type="scientific">Planoprotostelium fungivorum</name>
    <dbReference type="NCBI Taxonomy" id="1890364"/>
    <lineage>
        <taxon>Eukaryota</taxon>
        <taxon>Amoebozoa</taxon>
        <taxon>Evosea</taxon>
        <taxon>Variosea</taxon>
        <taxon>Cavosteliida</taxon>
        <taxon>Cavosteliaceae</taxon>
        <taxon>Planoprotostelium</taxon>
    </lineage>
</organism>
<dbReference type="GO" id="GO:0007018">
    <property type="term" value="P:microtubule-based movement"/>
    <property type="evidence" value="ECO:0007669"/>
    <property type="project" value="InterPro"/>
</dbReference>
<comment type="similarity">
    <text evidence="6">Belongs to the TRAFAC class myosin-kinesin ATPase superfamily. Kinesin family.</text>
</comment>
<dbReference type="InterPro" id="IPR027417">
    <property type="entry name" value="P-loop_NTPase"/>
</dbReference>
<dbReference type="GO" id="GO:0140694">
    <property type="term" value="P:membraneless organelle assembly"/>
    <property type="evidence" value="ECO:0007669"/>
    <property type="project" value="UniProtKB-ARBA"/>
</dbReference>
<feature type="coiled-coil region" evidence="7">
    <location>
        <begin position="911"/>
        <end position="966"/>
    </location>
</feature>
<dbReference type="PANTHER" id="PTHR47968">
    <property type="entry name" value="CENTROMERE PROTEIN E"/>
    <property type="match status" value="1"/>
</dbReference>
<feature type="coiled-coil region" evidence="7">
    <location>
        <begin position="384"/>
        <end position="425"/>
    </location>
</feature>
<keyword evidence="11" id="KW-1185">Reference proteome</keyword>
<dbReference type="PROSITE" id="PS00411">
    <property type="entry name" value="KINESIN_MOTOR_1"/>
    <property type="match status" value="1"/>
</dbReference>
<dbReference type="CDD" id="cd01374">
    <property type="entry name" value="KISc_CENP_E"/>
    <property type="match status" value="1"/>
</dbReference>
<keyword evidence="4 7" id="KW-0175">Coiled coil</keyword>
<dbReference type="InterPro" id="IPR027640">
    <property type="entry name" value="Kinesin-like_fam"/>
</dbReference>
<dbReference type="InParanoid" id="A0A2P6NDB5"/>
<dbReference type="GO" id="GO:0005524">
    <property type="term" value="F:ATP binding"/>
    <property type="evidence" value="ECO:0007669"/>
    <property type="project" value="UniProtKB-UniRule"/>
</dbReference>
<gene>
    <name evidence="10" type="ORF">PROFUN_10525</name>
</gene>
<dbReference type="EMBL" id="MDYQ01000113">
    <property type="protein sequence ID" value="PRP81953.1"/>
    <property type="molecule type" value="Genomic_DNA"/>
</dbReference>
<feature type="binding site" evidence="6">
    <location>
        <begin position="90"/>
        <end position="97"/>
    </location>
    <ligand>
        <name>ATP</name>
        <dbReference type="ChEBI" id="CHEBI:30616"/>
    </ligand>
</feature>
<protein>
    <recommendedName>
        <fullName evidence="9">Kinesin motor domain-containing protein</fullName>
    </recommendedName>
</protein>
<evidence type="ECO:0000256" key="8">
    <source>
        <dbReference type="SAM" id="MobiDB-lite"/>
    </source>
</evidence>
<evidence type="ECO:0000256" key="6">
    <source>
        <dbReference type="PROSITE-ProRule" id="PRU00283"/>
    </source>
</evidence>
<feature type="domain" description="Kinesin motor" evidence="9">
    <location>
        <begin position="6"/>
        <end position="344"/>
    </location>
</feature>
<evidence type="ECO:0000313" key="10">
    <source>
        <dbReference type="EMBL" id="PRP81953.1"/>
    </source>
</evidence>
<dbReference type="GO" id="GO:1901987">
    <property type="term" value="P:regulation of cell cycle phase transition"/>
    <property type="evidence" value="ECO:0007669"/>
    <property type="project" value="UniProtKB-ARBA"/>
</dbReference>
<dbReference type="Proteomes" id="UP000241769">
    <property type="component" value="Unassembled WGS sequence"/>
</dbReference>
<dbReference type="GO" id="GO:0000779">
    <property type="term" value="C:condensed chromosome, centromeric region"/>
    <property type="evidence" value="ECO:0007669"/>
    <property type="project" value="UniProtKB-ARBA"/>
</dbReference>
<evidence type="ECO:0000256" key="4">
    <source>
        <dbReference type="ARBA" id="ARBA00023054"/>
    </source>
</evidence>
<keyword evidence="3 6" id="KW-0067">ATP-binding</keyword>
<evidence type="ECO:0000256" key="2">
    <source>
        <dbReference type="ARBA" id="ARBA00022741"/>
    </source>
</evidence>
<dbReference type="GO" id="GO:0003777">
    <property type="term" value="F:microtubule motor activity"/>
    <property type="evidence" value="ECO:0007669"/>
    <property type="project" value="InterPro"/>
</dbReference>
<evidence type="ECO:0000256" key="5">
    <source>
        <dbReference type="ARBA" id="ARBA00023175"/>
    </source>
</evidence>
<dbReference type="OrthoDB" id="18779at2759"/>
<dbReference type="GO" id="GO:0043515">
    <property type="term" value="F:kinetochore binding"/>
    <property type="evidence" value="ECO:0007669"/>
    <property type="project" value="UniProtKB-ARBA"/>
</dbReference>
<accession>A0A2P6NDB5</accession>
<feature type="region of interest" description="Disordered" evidence="8">
    <location>
        <begin position="1279"/>
        <end position="1308"/>
    </location>
</feature>
<dbReference type="GO" id="GO:0008017">
    <property type="term" value="F:microtubule binding"/>
    <property type="evidence" value="ECO:0007669"/>
    <property type="project" value="InterPro"/>
</dbReference>
<dbReference type="GO" id="GO:0000278">
    <property type="term" value="P:mitotic cell cycle"/>
    <property type="evidence" value="ECO:0007669"/>
    <property type="project" value="UniProtKB-ARBA"/>
</dbReference>
<dbReference type="InterPro" id="IPR019821">
    <property type="entry name" value="Kinesin_motor_CS"/>
</dbReference>
<feature type="coiled-coil region" evidence="7">
    <location>
        <begin position="519"/>
        <end position="589"/>
    </location>
</feature>
<dbReference type="STRING" id="1890364.A0A2P6NDB5"/>
<dbReference type="FunFam" id="3.40.850.10:FF:000026">
    <property type="entry name" value="Centromere-associated protein E"/>
    <property type="match status" value="1"/>
</dbReference>